<evidence type="ECO:0000313" key="2">
    <source>
        <dbReference type="Proteomes" id="UP000236291"/>
    </source>
</evidence>
<dbReference type="AlphaFoldDB" id="A0A2K3L9R0"/>
<name>A0A2K3L9R0_TRIPR</name>
<dbReference type="EMBL" id="ASHM01028760">
    <property type="protein sequence ID" value="PNX75254.1"/>
    <property type="molecule type" value="Genomic_DNA"/>
</dbReference>
<gene>
    <name evidence="1" type="ORF">L195_g031187</name>
</gene>
<reference evidence="1 2" key="2">
    <citation type="journal article" date="2017" name="Front. Plant Sci.">
        <title>Gene Classification and Mining of Molecular Markers Useful in Red Clover (Trifolium pratense) Breeding.</title>
        <authorList>
            <person name="Istvanek J."/>
            <person name="Dluhosova J."/>
            <person name="Dluhos P."/>
            <person name="Patkova L."/>
            <person name="Nedelnik J."/>
            <person name="Repkova J."/>
        </authorList>
    </citation>
    <scope>NUCLEOTIDE SEQUENCE [LARGE SCALE GENOMIC DNA]</scope>
    <source>
        <strain evidence="2">cv. Tatra</strain>
        <tissue evidence="1">Young leaves</tissue>
    </source>
</reference>
<organism evidence="1 2">
    <name type="scientific">Trifolium pratense</name>
    <name type="common">Red clover</name>
    <dbReference type="NCBI Taxonomy" id="57577"/>
    <lineage>
        <taxon>Eukaryota</taxon>
        <taxon>Viridiplantae</taxon>
        <taxon>Streptophyta</taxon>
        <taxon>Embryophyta</taxon>
        <taxon>Tracheophyta</taxon>
        <taxon>Spermatophyta</taxon>
        <taxon>Magnoliopsida</taxon>
        <taxon>eudicotyledons</taxon>
        <taxon>Gunneridae</taxon>
        <taxon>Pentapetalae</taxon>
        <taxon>rosids</taxon>
        <taxon>fabids</taxon>
        <taxon>Fabales</taxon>
        <taxon>Fabaceae</taxon>
        <taxon>Papilionoideae</taxon>
        <taxon>50 kb inversion clade</taxon>
        <taxon>NPAAA clade</taxon>
        <taxon>Hologalegina</taxon>
        <taxon>IRL clade</taxon>
        <taxon>Trifolieae</taxon>
        <taxon>Trifolium</taxon>
    </lineage>
</organism>
<reference evidence="1 2" key="1">
    <citation type="journal article" date="2014" name="Am. J. Bot.">
        <title>Genome assembly and annotation for red clover (Trifolium pratense; Fabaceae).</title>
        <authorList>
            <person name="Istvanek J."/>
            <person name="Jaros M."/>
            <person name="Krenek A."/>
            <person name="Repkova J."/>
        </authorList>
    </citation>
    <scope>NUCLEOTIDE SEQUENCE [LARGE SCALE GENOMIC DNA]</scope>
    <source>
        <strain evidence="2">cv. Tatra</strain>
        <tissue evidence="1">Young leaves</tissue>
    </source>
</reference>
<accession>A0A2K3L9R0</accession>
<comment type="caution">
    <text evidence="1">The sequence shown here is derived from an EMBL/GenBank/DDBJ whole genome shotgun (WGS) entry which is preliminary data.</text>
</comment>
<proteinExistence type="predicted"/>
<evidence type="ECO:0000313" key="1">
    <source>
        <dbReference type="EMBL" id="PNX75254.1"/>
    </source>
</evidence>
<sequence length="171" mass="19474">MSVDPLKPLTFADLDPIQFFPHIKKNERKHEGKLERIQIQHLQAVQLLHLDIYEASWWLSPSLLGFSRHPPPQQSLPFLSPLLFLKLISQALHPHSQPYSDHFLEDVDPALGGATVDVSHPHHPFPVCRRHATTVVVGLNDWFCVSRLEMGLNEPPRCWVVRVSPPSLVIS</sequence>
<dbReference type="Proteomes" id="UP000236291">
    <property type="component" value="Unassembled WGS sequence"/>
</dbReference>
<protein>
    <submittedName>
        <fullName evidence="1">Uncharacterized protein</fullName>
    </submittedName>
</protein>